<evidence type="ECO:0000313" key="3">
    <source>
        <dbReference type="Proteomes" id="UP000051297"/>
    </source>
</evidence>
<organism evidence="2 3">
    <name type="scientific">candidate division WWE3 bacterium CSP1-7</name>
    <dbReference type="NCBI Taxonomy" id="1576480"/>
    <lineage>
        <taxon>Bacteria</taxon>
        <taxon>Katanobacteria</taxon>
    </lineage>
</organism>
<keyword evidence="1" id="KW-0472">Membrane</keyword>
<reference evidence="2 3" key="1">
    <citation type="submission" date="2015-05" db="EMBL/GenBank/DDBJ databases">
        <title>Critical biogeochemical functions in the subsurface are associated with bacteria from new phyla and little studied lineages.</title>
        <authorList>
            <person name="Hug L.A."/>
            <person name="Thomas B.C."/>
            <person name="Sharon I."/>
            <person name="Brown C.T."/>
            <person name="Sharma R."/>
            <person name="Hettich R.L."/>
            <person name="Wilkins M.J."/>
            <person name="Williams K.H."/>
            <person name="Singh A."/>
            <person name="Banfield J.F."/>
        </authorList>
    </citation>
    <scope>NUCLEOTIDE SEQUENCE [LARGE SCALE GENOMIC DNA]</scope>
    <source>
        <strain evidence="2">CSP1-7</strain>
    </source>
</reference>
<dbReference type="Proteomes" id="UP000051297">
    <property type="component" value="Unassembled WGS sequence"/>
</dbReference>
<feature type="transmembrane region" description="Helical" evidence="1">
    <location>
        <begin position="12"/>
        <end position="31"/>
    </location>
</feature>
<keyword evidence="1" id="KW-1133">Transmembrane helix</keyword>
<feature type="transmembrane region" description="Helical" evidence="1">
    <location>
        <begin position="69"/>
        <end position="89"/>
    </location>
</feature>
<gene>
    <name evidence="2" type="ORF">XU08_C0001G0179</name>
</gene>
<comment type="caution">
    <text evidence="2">The sequence shown here is derived from an EMBL/GenBank/DDBJ whole genome shotgun (WGS) entry which is preliminary data.</text>
</comment>
<dbReference type="EMBL" id="LDXK01000001">
    <property type="protein sequence ID" value="KRT67769.1"/>
    <property type="molecule type" value="Genomic_DNA"/>
</dbReference>
<proteinExistence type="predicted"/>
<accession>A0A0T5ZY92</accession>
<keyword evidence="1" id="KW-0812">Transmembrane</keyword>
<dbReference type="AlphaFoldDB" id="A0A0T5ZY92"/>
<protein>
    <submittedName>
        <fullName evidence="2">Uncharacterized protein</fullName>
    </submittedName>
</protein>
<name>A0A0T5ZY92_UNCKA</name>
<evidence type="ECO:0000256" key="1">
    <source>
        <dbReference type="SAM" id="Phobius"/>
    </source>
</evidence>
<feature type="transmembrane region" description="Helical" evidence="1">
    <location>
        <begin position="37"/>
        <end position="57"/>
    </location>
</feature>
<sequence length="309" mass="33969">MFLKKAFRAVLVLYNLVLISLLLFTGVGNTGNPTDRLLLLLLSPIALYFALGFLRTLARRKILAGLHNFAFTLSLASASFLFFLNAWSATISADYRFALLVLPLPLYFWGTLLGRLIRALRSPEEIGPQKPEPAVLQVPKETADFHEHRTEPITLAEPALAEAPEPEEQPVGDPKRRDFLKKVGGIGLGLLTYSLLNPKQAGAAFFGSVPGPGTVAVKDTADAKIDPAIKGLQSVTTQYGITEIDDGDPAYYGFVNKDGAWYILQEDETTGDYAYRYASPTNNPTLPDFTDAWDVHDSTLTYNYFDGAF</sequence>
<dbReference type="STRING" id="1576480.XU08_C0001G0179"/>
<evidence type="ECO:0000313" key="2">
    <source>
        <dbReference type="EMBL" id="KRT67769.1"/>
    </source>
</evidence>
<feature type="transmembrane region" description="Helical" evidence="1">
    <location>
        <begin position="95"/>
        <end position="114"/>
    </location>
</feature>